<evidence type="ECO:0000256" key="1">
    <source>
        <dbReference type="SAM" id="MobiDB-lite"/>
    </source>
</evidence>
<evidence type="ECO:0000256" key="2">
    <source>
        <dbReference type="SAM" id="SignalP"/>
    </source>
</evidence>
<keyword evidence="2" id="KW-0732">Signal</keyword>
<feature type="region of interest" description="Disordered" evidence="1">
    <location>
        <begin position="30"/>
        <end position="104"/>
    </location>
</feature>
<evidence type="ECO:0008006" key="5">
    <source>
        <dbReference type="Google" id="ProtNLM"/>
    </source>
</evidence>
<feature type="compositionally biased region" description="Polar residues" evidence="1">
    <location>
        <begin position="87"/>
        <end position="104"/>
    </location>
</feature>
<feature type="chain" id="PRO_5020605343" description="Proteophosphoglycan ppg4" evidence="2">
    <location>
        <begin position="24"/>
        <end position="104"/>
    </location>
</feature>
<name>A0A4R5M324_9BURK</name>
<evidence type="ECO:0000313" key="3">
    <source>
        <dbReference type="EMBL" id="TDG20021.1"/>
    </source>
</evidence>
<evidence type="ECO:0000313" key="4">
    <source>
        <dbReference type="Proteomes" id="UP000295722"/>
    </source>
</evidence>
<keyword evidence="4" id="KW-1185">Reference proteome</keyword>
<organism evidence="3 4">
    <name type="scientific">Paraburkholderia silviterrae</name>
    <dbReference type="NCBI Taxonomy" id="2528715"/>
    <lineage>
        <taxon>Bacteria</taxon>
        <taxon>Pseudomonadati</taxon>
        <taxon>Pseudomonadota</taxon>
        <taxon>Betaproteobacteria</taxon>
        <taxon>Burkholderiales</taxon>
        <taxon>Burkholderiaceae</taxon>
        <taxon>Paraburkholderia</taxon>
    </lineage>
</organism>
<feature type="compositionally biased region" description="Polar residues" evidence="1">
    <location>
        <begin position="69"/>
        <end position="79"/>
    </location>
</feature>
<dbReference type="OrthoDB" id="9114304at2"/>
<protein>
    <recommendedName>
        <fullName evidence="5">Proteophosphoglycan ppg4</fullName>
    </recommendedName>
</protein>
<reference evidence="3 4" key="1">
    <citation type="submission" date="2019-03" db="EMBL/GenBank/DDBJ databases">
        <title>Paraburkholderia sp. 4M-K11, isolated from subtropical forest soil.</title>
        <authorList>
            <person name="Gao Z.-H."/>
            <person name="Qiu L.-H."/>
        </authorList>
    </citation>
    <scope>NUCLEOTIDE SEQUENCE [LARGE SCALE GENOMIC DNA]</scope>
    <source>
        <strain evidence="3 4">4M-K11</strain>
    </source>
</reference>
<dbReference type="RefSeq" id="WP_133198109.1">
    <property type="nucleotide sequence ID" value="NZ_JBHUCW010000003.1"/>
</dbReference>
<dbReference type="EMBL" id="SMRP01000018">
    <property type="protein sequence ID" value="TDG20021.1"/>
    <property type="molecule type" value="Genomic_DNA"/>
</dbReference>
<dbReference type="Proteomes" id="UP000295722">
    <property type="component" value="Unassembled WGS sequence"/>
</dbReference>
<sequence length="104" mass="9725">MHKAISTLIAAGAALALSGVAYAQNNTLATPTTKSPAAAAVPPSNATSGYGMPGATSSDSGMGAAAPNSGMQNGMSNSAAPGAAAYGTNNTLATPSTKSPGAGQ</sequence>
<feature type="compositionally biased region" description="Low complexity" evidence="1">
    <location>
        <begin position="30"/>
        <end position="48"/>
    </location>
</feature>
<comment type="caution">
    <text evidence="3">The sequence shown here is derived from an EMBL/GenBank/DDBJ whole genome shotgun (WGS) entry which is preliminary data.</text>
</comment>
<feature type="signal peptide" evidence="2">
    <location>
        <begin position="1"/>
        <end position="23"/>
    </location>
</feature>
<proteinExistence type="predicted"/>
<accession>A0A4R5M324</accession>
<dbReference type="AlphaFoldDB" id="A0A4R5M324"/>
<gene>
    <name evidence="3" type="ORF">EYW47_28095</name>
</gene>